<sequence length="68" mass="7216">MTVNCRISIDNRPDATDAIFQAVPRIGESVSLSVDGSPQDLRVSRVVHVPDGTLDGAAIIVEVTTNIL</sequence>
<dbReference type="RefSeq" id="WP_056571572.1">
    <property type="nucleotide sequence ID" value="NZ_CP033334.1"/>
</dbReference>
<dbReference type="EMBL" id="LYTK01000010">
    <property type="protein sequence ID" value="OBQ66929.1"/>
    <property type="molecule type" value="Genomic_DNA"/>
</dbReference>
<dbReference type="AlphaFoldDB" id="A0A6M7TZX1"/>
<organism evidence="1 2">
    <name type="scientific">Rhizobium loti</name>
    <name type="common">Mesorhizobium loti</name>
    <dbReference type="NCBI Taxonomy" id="381"/>
    <lineage>
        <taxon>Bacteria</taxon>
        <taxon>Pseudomonadati</taxon>
        <taxon>Pseudomonadota</taxon>
        <taxon>Alphaproteobacteria</taxon>
        <taxon>Hyphomicrobiales</taxon>
        <taxon>Phyllobacteriaceae</taxon>
        <taxon>Mesorhizobium</taxon>
    </lineage>
</organism>
<evidence type="ECO:0000313" key="1">
    <source>
        <dbReference type="EMBL" id="OBQ66929.1"/>
    </source>
</evidence>
<dbReference type="Proteomes" id="UP000093737">
    <property type="component" value="Unassembled WGS sequence"/>
</dbReference>
<evidence type="ECO:0000313" key="2">
    <source>
        <dbReference type="Proteomes" id="UP000093737"/>
    </source>
</evidence>
<name>A0A6M7TZX1_RHILI</name>
<accession>A0A6M7TZX1</accession>
<reference evidence="1 2" key="1">
    <citation type="submission" date="2016-05" db="EMBL/GenBank/DDBJ databases">
        <authorList>
            <person name="Ramsay J.P."/>
        </authorList>
    </citation>
    <scope>NUCLEOTIDE SEQUENCE [LARGE SCALE GENOMIC DNA]</scope>
    <source>
        <strain evidence="1 2">NZP2042</strain>
    </source>
</reference>
<protein>
    <submittedName>
        <fullName evidence="1">Uncharacterized protein</fullName>
    </submittedName>
</protein>
<comment type="caution">
    <text evidence="1">The sequence shown here is derived from an EMBL/GenBank/DDBJ whole genome shotgun (WGS) entry which is preliminary data.</text>
</comment>
<proteinExistence type="predicted"/>
<gene>
    <name evidence="1" type="ORF">A8145_31585</name>
</gene>